<dbReference type="EMBL" id="JQCA01000024">
    <property type="protein sequence ID" value="KRO04828.1"/>
    <property type="molecule type" value="Genomic_DNA"/>
</dbReference>
<dbReference type="Proteomes" id="UP000051906">
    <property type="component" value="Unassembled WGS sequence"/>
</dbReference>
<comment type="caution">
    <text evidence="2">The sequence shown here is derived from an EMBL/GenBank/DDBJ whole genome shotgun (WGS) entry which is preliminary data.</text>
</comment>
<dbReference type="InterPro" id="IPR002818">
    <property type="entry name" value="DJ-1/PfpI"/>
</dbReference>
<dbReference type="Pfam" id="PF01965">
    <property type="entry name" value="DJ-1_PfpI"/>
    <property type="match status" value="1"/>
</dbReference>
<accession>A0A0R2LXQ7</accession>
<proteinExistence type="predicted"/>
<keyword evidence="3" id="KW-1185">Reference proteome</keyword>
<dbReference type="OrthoDB" id="9800516at2"/>
<name>A0A0R2LXQ7_9LACO</name>
<dbReference type="RefSeq" id="WP_057877698.1">
    <property type="nucleotide sequence ID" value="NZ_JQCA01000024.1"/>
</dbReference>
<evidence type="ECO:0000313" key="2">
    <source>
        <dbReference type="EMBL" id="KRO04828.1"/>
    </source>
</evidence>
<gene>
    <name evidence="2" type="ORF">IV54_GL000854</name>
</gene>
<evidence type="ECO:0000313" key="3">
    <source>
        <dbReference type="Proteomes" id="UP000051906"/>
    </source>
</evidence>
<dbReference type="Gene3D" id="3.40.50.880">
    <property type="match status" value="1"/>
</dbReference>
<organism evidence="2 3">
    <name type="scientific">Levilactobacillus paucivorans</name>
    <dbReference type="NCBI Taxonomy" id="616990"/>
    <lineage>
        <taxon>Bacteria</taxon>
        <taxon>Bacillati</taxon>
        <taxon>Bacillota</taxon>
        <taxon>Bacilli</taxon>
        <taxon>Lactobacillales</taxon>
        <taxon>Lactobacillaceae</taxon>
        <taxon>Levilactobacillus</taxon>
    </lineage>
</organism>
<reference evidence="2 3" key="1">
    <citation type="journal article" date="2015" name="Genome Announc.">
        <title>Expanding the biotechnology potential of lactobacilli through comparative genomics of 213 strains and associated genera.</title>
        <authorList>
            <person name="Sun Z."/>
            <person name="Harris H.M."/>
            <person name="McCann A."/>
            <person name="Guo C."/>
            <person name="Argimon S."/>
            <person name="Zhang W."/>
            <person name="Yang X."/>
            <person name="Jeffery I.B."/>
            <person name="Cooney J.C."/>
            <person name="Kagawa T.F."/>
            <person name="Liu W."/>
            <person name="Song Y."/>
            <person name="Salvetti E."/>
            <person name="Wrobel A."/>
            <person name="Rasinkangas P."/>
            <person name="Parkhill J."/>
            <person name="Rea M.C."/>
            <person name="O'Sullivan O."/>
            <person name="Ritari J."/>
            <person name="Douillard F.P."/>
            <person name="Paul Ross R."/>
            <person name="Yang R."/>
            <person name="Briner A.E."/>
            <person name="Felis G.E."/>
            <person name="de Vos W.M."/>
            <person name="Barrangou R."/>
            <person name="Klaenhammer T.R."/>
            <person name="Caufield P.W."/>
            <person name="Cui Y."/>
            <person name="Zhang H."/>
            <person name="O'Toole P.W."/>
        </authorList>
    </citation>
    <scope>NUCLEOTIDE SEQUENCE [LARGE SCALE GENOMIC DNA]</scope>
    <source>
        <strain evidence="2 3">DSM 22467</strain>
    </source>
</reference>
<dbReference type="PATRIC" id="fig|616990.3.peg.929"/>
<dbReference type="STRING" id="616990.IV54_GL000854"/>
<dbReference type="SUPFAM" id="SSF52317">
    <property type="entry name" value="Class I glutamine amidotransferase-like"/>
    <property type="match status" value="1"/>
</dbReference>
<dbReference type="AlphaFoldDB" id="A0A0R2LXQ7"/>
<sequence>MKRSLVMLYPGFCNFEISALTEILAFQEGDWSLTTVGADRQLYEGEDHLQVMAQKDFTEVNPLDYDLLILPGIDNYHIPLEDPRNAAFLAQLNVSTKRPIIAAMSSSPVLLAKAGLLDHTKFTGGLFEETYELNSFIPKENLIREPVVSDNGIITSSFQFFREFAIVAARACGIKVQDSAFEPARTDRPYTAEELTFHLPK</sequence>
<evidence type="ECO:0000259" key="1">
    <source>
        <dbReference type="Pfam" id="PF01965"/>
    </source>
</evidence>
<feature type="domain" description="DJ-1/PfpI" evidence="1">
    <location>
        <begin position="3"/>
        <end position="157"/>
    </location>
</feature>
<dbReference type="InterPro" id="IPR029062">
    <property type="entry name" value="Class_I_gatase-like"/>
</dbReference>
<protein>
    <submittedName>
        <fullName evidence="2">4-methyl-5(B-hydroxyethyl)-thiazole monophosphate biosynthesis protein</fullName>
    </submittedName>
</protein>